<feature type="domain" description="VOC" evidence="2">
    <location>
        <begin position="6"/>
        <end position="122"/>
    </location>
</feature>
<accession>A0A1F6BQ38</accession>
<dbReference type="AlphaFoldDB" id="A0A1F6BQ38"/>
<sequence length="128" mass="14517">MENKAAIKHIEFWVSNLGRSIKFYEGIFRLLGWGQVESNAFSNGETKIYFIEQAVKSGKTVGPRHICFLAASQNIVDEVAELLSEIQADIIRGPLESRYKDRSSYTVDFRDPDGYVIEVATKSIVLRK</sequence>
<dbReference type="Proteomes" id="UP000179324">
    <property type="component" value="Unassembled WGS sequence"/>
</dbReference>
<evidence type="ECO:0000313" key="3">
    <source>
        <dbReference type="EMBL" id="OGG39046.1"/>
    </source>
</evidence>
<name>A0A1F6BQ38_9BACT</name>
<dbReference type="EMBL" id="MFKI01000019">
    <property type="protein sequence ID" value="OGG39046.1"/>
    <property type="molecule type" value="Genomic_DNA"/>
</dbReference>
<protein>
    <recommendedName>
        <fullName evidence="2">VOC domain-containing protein</fullName>
    </recommendedName>
</protein>
<gene>
    <name evidence="3" type="ORF">A2127_02605</name>
</gene>
<keyword evidence="1" id="KW-0479">Metal-binding</keyword>
<dbReference type="GO" id="GO:0046872">
    <property type="term" value="F:metal ion binding"/>
    <property type="evidence" value="ECO:0007669"/>
    <property type="project" value="UniProtKB-KW"/>
</dbReference>
<reference evidence="3 4" key="1">
    <citation type="journal article" date="2016" name="Nat. Commun.">
        <title>Thousands of microbial genomes shed light on interconnected biogeochemical processes in an aquifer system.</title>
        <authorList>
            <person name="Anantharaman K."/>
            <person name="Brown C.T."/>
            <person name="Hug L.A."/>
            <person name="Sharon I."/>
            <person name="Castelle C.J."/>
            <person name="Probst A.J."/>
            <person name="Thomas B.C."/>
            <person name="Singh A."/>
            <person name="Wilkins M.J."/>
            <person name="Karaoz U."/>
            <person name="Brodie E.L."/>
            <person name="Williams K.H."/>
            <person name="Hubbard S.S."/>
            <person name="Banfield J.F."/>
        </authorList>
    </citation>
    <scope>NUCLEOTIDE SEQUENCE [LARGE SCALE GENOMIC DNA]</scope>
</reference>
<evidence type="ECO:0000259" key="2">
    <source>
        <dbReference type="PROSITE" id="PS51819"/>
    </source>
</evidence>
<dbReference type="InterPro" id="IPR037523">
    <property type="entry name" value="VOC_core"/>
</dbReference>
<proteinExistence type="predicted"/>
<comment type="caution">
    <text evidence="3">The sequence shown here is derived from an EMBL/GenBank/DDBJ whole genome shotgun (WGS) entry which is preliminary data.</text>
</comment>
<dbReference type="PANTHER" id="PTHR36113:SF6">
    <property type="entry name" value="FOSFOMYCIN RESISTANCE PROTEIN FOSX"/>
    <property type="match status" value="1"/>
</dbReference>
<dbReference type="Pfam" id="PF00903">
    <property type="entry name" value="Glyoxalase"/>
    <property type="match status" value="1"/>
</dbReference>
<dbReference type="SUPFAM" id="SSF54593">
    <property type="entry name" value="Glyoxalase/Bleomycin resistance protein/Dihydroxybiphenyl dioxygenase"/>
    <property type="match status" value="1"/>
</dbReference>
<dbReference type="CDD" id="cd06587">
    <property type="entry name" value="VOC"/>
    <property type="match status" value="1"/>
</dbReference>
<evidence type="ECO:0000256" key="1">
    <source>
        <dbReference type="ARBA" id="ARBA00022723"/>
    </source>
</evidence>
<evidence type="ECO:0000313" key="4">
    <source>
        <dbReference type="Proteomes" id="UP000179324"/>
    </source>
</evidence>
<dbReference type="InterPro" id="IPR004360">
    <property type="entry name" value="Glyas_Fos-R_dOase_dom"/>
</dbReference>
<dbReference type="PANTHER" id="PTHR36113">
    <property type="entry name" value="LYASE, PUTATIVE-RELATED-RELATED"/>
    <property type="match status" value="1"/>
</dbReference>
<dbReference type="InterPro" id="IPR029068">
    <property type="entry name" value="Glyas_Bleomycin-R_OHBP_Dase"/>
</dbReference>
<dbReference type="PROSITE" id="PS51819">
    <property type="entry name" value="VOC"/>
    <property type="match status" value="1"/>
</dbReference>
<dbReference type="Gene3D" id="3.10.180.10">
    <property type="entry name" value="2,3-Dihydroxybiphenyl 1,2-Dioxygenase, domain 1"/>
    <property type="match status" value="1"/>
</dbReference>
<dbReference type="InterPro" id="IPR051332">
    <property type="entry name" value="Fosfomycin_Res_Enzymes"/>
</dbReference>
<organism evidence="3 4">
    <name type="scientific">Candidatus Jorgensenbacteria bacterium GWC1_48_12</name>
    <dbReference type="NCBI Taxonomy" id="1798469"/>
    <lineage>
        <taxon>Bacteria</taxon>
        <taxon>Candidatus Joergenseniibacteriota</taxon>
    </lineage>
</organism>